<dbReference type="InterPro" id="IPR052147">
    <property type="entry name" value="PP2-like/Lectin"/>
</dbReference>
<evidence type="ECO:0000256" key="1">
    <source>
        <dbReference type="SAM" id="MobiDB-lite"/>
    </source>
</evidence>
<dbReference type="EMBL" id="JAFEMO010000006">
    <property type="protein sequence ID" value="KAH7569557.1"/>
    <property type="molecule type" value="Genomic_DNA"/>
</dbReference>
<organism evidence="2 3">
    <name type="scientific">Xanthoceras sorbifolium</name>
    <dbReference type="NCBI Taxonomy" id="99658"/>
    <lineage>
        <taxon>Eukaryota</taxon>
        <taxon>Viridiplantae</taxon>
        <taxon>Streptophyta</taxon>
        <taxon>Embryophyta</taxon>
        <taxon>Tracheophyta</taxon>
        <taxon>Spermatophyta</taxon>
        <taxon>Magnoliopsida</taxon>
        <taxon>eudicotyledons</taxon>
        <taxon>Gunneridae</taxon>
        <taxon>Pentapetalae</taxon>
        <taxon>rosids</taxon>
        <taxon>malvids</taxon>
        <taxon>Sapindales</taxon>
        <taxon>Sapindaceae</taxon>
        <taxon>Xanthoceroideae</taxon>
        <taxon>Xanthoceras</taxon>
    </lineage>
</organism>
<feature type="region of interest" description="Disordered" evidence="1">
    <location>
        <begin position="1"/>
        <end position="36"/>
    </location>
</feature>
<protein>
    <submittedName>
        <fullName evidence="2">Uncharacterized protein</fullName>
    </submittedName>
</protein>
<feature type="compositionally biased region" description="Low complexity" evidence="1">
    <location>
        <begin position="11"/>
        <end position="22"/>
    </location>
</feature>
<dbReference type="Proteomes" id="UP000827721">
    <property type="component" value="Unassembled WGS sequence"/>
</dbReference>
<dbReference type="InterPro" id="IPR025886">
    <property type="entry name" value="PP2-like"/>
</dbReference>
<comment type="caution">
    <text evidence="2">The sequence shown here is derived from an EMBL/GenBank/DDBJ whole genome shotgun (WGS) entry which is preliminary data.</text>
</comment>
<sequence>MQDMGSIFSRQQQQQQEQEQQQHCATKTPTRSESEDTCIVREIVIESDEETGANTVPDQKLPHNYEAILKDADADFHIDNSSIELLYKQLEDGKYWVDKESGSNSFMLYAREFSISWGGDNRFWHWYTEPETSDVSVEVAELKDVCWLEINAKFDTTKLTPGTLYQVAFVVKMKNSSRGWDKKVNLRLRLPDGNTKGVEENLMLQPKEEWINIPVDEFLVTPENTGELDISMDEYKDGKWKSGLIIKGVIIQPKKIKEGEDSI</sequence>
<dbReference type="Pfam" id="PF14299">
    <property type="entry name" value="PP2"/>
    <property type="match status" value="1"/>
</dbReference>
<name>A0ABQ8HYW5_9ROSI</name>
<evidence type="ECO:0000313" key="2">
    <source>
        <dbReference type="EMBL" id="KAH7569557.1"/>
    </source>
</evidence>
<keyword evidence="3" id="KW-1185">Reference proteome</keyword>
<accession>A0ABQ8HYW5</accession>
<dbReference type="PANTHER" id="PTHR48478">
    <property type="entry name" value="LECTIN-LIKE"/>
    <property type="match status" value="1"/>
</dbReference>
<proteinExistence type="predicted"/>
<gene>
    <name evidence="2" type="ORF">JRO89_XS06G0185400</name>
</gene>
<dbReference type="PANTHER" id="PTHR48478:SF1">
    <property type="entry name" value="LECTIN-LIKE"/>
    <property type="match status" value="1"/>
</dbReference>
<reference evidence="2 3" key="1">
    <citation type="submission" date="2021-02" db="EMBL/GenBank/DDBJ databases">
        <title>Plant Genome Project.</title>
        <authorList>
            <person name="Zhang R.-G."/>
        </authorList>
    </citation>
    <scope>NUCLEOTIDE SEQUENCE [LARGE SCALE GENOMIC DNA]</scope>
    <source>
        <tissue evidence="2">Leaves</tissue>
    </source>
</reference>
<evidence type="ECO:0000313" key="3">
    <source>
        <dbReference type="Proteomes" id="UP000827721"/>
    </source>
</evidence>